<accession>A0A6M0JXT5</accession>
<feature type="chain" id="PRO_5026748544" description="Copper-binding protein" evidence="1">
    <location>
        <begin position="26"/>
        <end position="189"/>
    </location>
</feature>
<organism evidence="2 3">
    <name type="scientific">Thiorhodococcus minor</name>
    <dbReference type="NCBI Taxonomy" id="57489"/>
    <lineage>
        <taxon>Bacteria</taxon>
        <taxon>Pseudomonadati</taxon>
        <taxon>Pseudomonadota</taxon>
        <taxon>Gammaproteobacteria</taxon>
        <taxon>Chromatiales</taxon>
        <taxon>Chromatiaceae</taxon>
        <taxon>Thiorhodococcus</taxon>
    </lineage>
</organism>
<sequence length="189" mass="19933">MPSQPRIPTLTAGLLAMTLASAAQAQTETMPIAGAAASMELTGTVTIVNQEKRMLTIETPDGRFEVLHVPKEVTRLSEIKIGNLLTITETQALLVDLKKGDGAGTIGMSKRTTTERDPGTKPSGAIVDTLTISGRVESMDKAASTVSVRGPNRLVTLKVEDPALLDSLAVGDGVEASYMRIISGDVKFQ</sequence>
<evidence type="ECO:0000313" key="2">
    <source>
        <dbReference type="EMBL" id="NEV61959.1"/>
    </source>
</evidence>
<protein>
    <recommendedName>
        <fullName evidence="4">Copper-binding protein</fullName>
    </recommendedName>
</protein>
<dbReference type="RefSeq" id="WP_164452435.1">
    <property type="nucleotide sequence ID" value="NZ_JAAIJQ010000020.1"/>
</dbReference>
<gene>
    <name evidence="2" type="ORF">G3446_08660</name>
</gene>
<reference evidence="2 3" key="1">
    <citation type="submission" date="2020-02" db="EMBL/GenBank/DDBJ databases">
        <title>Genome sequences of Thiorhodococcus mannitoliphagus and Thiorhodococcus minor, purple sulfur photosynthetic bacteria in the gammaproteobacterial family, Chromatiaceae.</title>
        <authorList>
            <person name="Aviles F.A."/>
            <person name="Meyer T.E."/>
            <person name="Kyndt J.A."/>
        </authorList>
    </citation>
    <scope>NUCLEOTIDE SEQUENCE [LARGE SCALE GENOMIC DNA]</scope>
    <source>
        <strain evidence="2 3">DSM 11518</strain>
    </source>
</reference>
<keyword evidence="1" id="KW-0732">Signal</keyword>
<keyword evidence="3" id="KW-1185">Reference proteome</keyword>
<dbReference type="AlphaFoldDB" id="A0A6M0JXT5"/>
<evidence type="ECO:0000313" key="3">
    <source>
        <dbReference type="Proteomes" id="UP000483379"/>
    </source>
</evidence>
<dbReference type="EMBL" id="JAAIJQ010000020">
    <property type="protein sequence ID" value="NEV61959.1"/>
    <property type="molecule type" value="Genomic_DNA"/>
</dbReference>
<name>A0A6M0JXT5_9GAMM</name>
<proteinExistence type="predicted"/>
<comment type="caution">
    <text evidence="2">The sequence shown here is derived from an EMBL/GenBank/DDBJ whole genome shotgun (WGS) entry which is preliminary data.</text>
</comment>
<dbReference type="Proteomes" id="UP000483379">
    <property type="component" value="Unassembled WGS sequence"/>
</dbReference>
<feature type="signal peptide" evidence="1">
    <location>
        <begin position="1"/>
        <end position="25"/>
    </location>
</feature>
<evidence type="ECO:0000256" key="1">
    <source>
        <dbReference type="SAM" id="SignalP"/>
    </source>
</evidence>
<evidence type="ECO:0008006" key="4">
    <source>
        <dbReference type="Google" id="ProtNLM"/>
    </source>
</evidence>